<dbReference type="OMA" id="VSQNCYF"/>
<dbReference type="Gramene" id="ERN18251">
    <property type="protein sequence ID" value="ERN18251"/>
    <property type="gene ID" value="AMTR_s00055p00110850"/>
</dbReference>
<dbReference type="PANTHER" id="PTHR31218">
    <property type="entry name" value="WAT1-RELATED PROTEIN"/>
    <property type="match status" value="1"/>
</dbReference>
<evidence type="ECO:0000256" key="3">
    <source>
        <dbReference type="ARBA" id="ARBA00022692"/>
    </source>
</evidence>
<feature type="transmembrane region" description="Helical" evidence="6">
    <location>
        <begin position="203"/>
        <end position="226"/>
    </location>
</feature>
<evidence type="ECO:0000256" key="4">
    <source>
        <dbReference type="ARBA" id="ARBA00022989"/>
    </source>
</evidence>
<evidence type="ECO:0000313" key="9">
    <source>
        <dbReference type="Proteomes" id="UP000017836"/>
    </source>
</evidence>
<feature type="transmembrane region" description="Helical" evidence="6">
    <location>
        <begin position="238"/>
        <end position="255"/>
    </location>
</feature>
<feature type="transmembrane region" description="Helical" evidence="6">
    <location>
        <begin position="24"/>
        <end position="45"/>
    </location>
</feature>
<evidence type="ECO:0000256" key="5">
    <source>
        <dbReference type="ARBA" id="ARBA00023136"/>
    </source>
</evidence>
<dbReference type="Pfam" id="PF00892">
    <property type="entry name" value="EamA"/>
    <property type="match status" value="2"/>
</dbReference>
<dbReference type="GO" id="GO:0022857">
    <property type="term" value="F:transmembrane transporter activity"/>
    <property type="evidence" value="ECO:0007669"/>
    <property type="project" value="InterPro"/>
</dbReference>
<proteinExistence type="inferred from homology"/>
<dbReference type="InterPro" id="IPR030184">
    <property type="entry name" value="WAT1-related"/>
</dbReference>
<accession>U5CY23</accession>
<feature type="transmembrane region" description="Helical" evidence="6">
    <location>
        <begin position="267"/>
        <end position="286"/>
    </location>
</feature>
<evidence type="ECO:0000256" key="1">
    <source>
        <dbReference type="ARBA" id="ARBA00004141"/>
    </source>
</evidence>
<evidence type="ECO:0000256" key="2">
    <source>
        <dbReference type="ARBA" id="ARBA00007635"/>
    </source>
</evidence>
<sequence>MVQLSLSGMYLITKVAFDHGMNHLLFITYRTIIATLILAPCAYIFEREKWPPLSLKEVSKVSLLAFIGIAVSQNCYFAGLYYTSSTFVSSLSNLIPVITFALAFLLRLEVVDMRSPRGQAKVVGTGTCVGGTLILTLLKGPALKIFKGLKKPTSLLLLLSTLQALTNTSNWALGSVLILCSVSAWAGWINYQAWAFKDHPAPISLTSMTCFFGCIQCVILSLIFAHPNDWRLGWDFKLFAYAYSGAFCTAFQFFIQSWCIKKKGPLFAAAFYPVGTLIVAMLEPIFFHIDIYMGSLVGMVLIIGGLYCVLWGKAKDVVAGPNKAQEAVESSISSNATHECHVGIKEPLLR</sequence>
<organism evidence="8 9">
    <name type="scientific">Amborella trichopoda</name>
    <dbReference type="NCBI Taxonomy" id="13333"/>
    <lineage>
        <taxon>Eukaryota</taxon>
        <taxon>Viridiplantae</taxon>
        <taxon>Streptophyta</taxon>
        <taxon>Embryophyta</taxon>
        <taxon>Tracheophyta</taxon>
        <taxon>Spermatophyta</taxon>
        <taxon>Magnoliopsida</taxon>
        <taxon>Amborellales</taxon>
        <taxon>Amborellaceae</taxon>
        <taxon>Amborella</taxon>
    </lineage>
</organism>
<keyword evidence="5 6" id="KW-0472">Membrane</keyword>
<gene>
    <name evidence="8" type="ORF">AMTR_s00055p00110850</name>
</gene>
<dbReference type="HOGENOM" id="CLU_025359_1_0_1"/>
<dbReference type="InterPro" id="IPR000620">
    <property type="entry name" value="EamA_dom"/>
</dbReference>
<feature type="transmembrane region" description="Helical" evidence="6">
    <location>
        <begin position="87"/>
        <end position="108"/>
    </location>
</feature>
<protein>
    <recommendedName>
        <fullName evidence="6">WAT1-related protein</fullName>
    </recommendedName>
</protein>
<dbReference type="InterPro" id="IPR037185">
    <property type="entry name" value="EmrE-like"/>
</dbReference>
<keyword evidence="3 6" id="KW-0812">Transmembrane</keyword>
<feature type="domain" description="EamA" evidence="7">
    <location>
        <begin position="173"/>
        <end position="310"/>
    </location>
</feature>
<comment type="similarity">
    <text evidence="2 6">Belongs to the drug/metabolite transporter (DMT) superfamily. Plant drug/metabolite exporter (P-DME) (TC 2.A.7.4) family.</text>
</comment>
<reference evidence="9" key="1">
    <citation type="journal article" date="2013" name="Science">
        <title>The Amborella genome and the evolution of flowering plants.</title>
        <authorList>
            <consortium name="Amborella Genome Project"/>
        </authorList>
    </citation>
    <scope>NUCLEOTIDE SEQUENCE [LARGE SCALE GENOMIC DNA]</scope>
</reference>
<dbReference type="Proteomes" id="UP000017836">
    <property type="component" value="Unassembled WGS sequence"/>
</dbReference>
<dbReference type="SUPFAM" id="SSF103481">
    <property type="entry name" value="Multidrug resistance efflux transporter EmrE"/>
    <property type="match status" value="2"/>
</dbReference>
<feature type="transmembrane region" description="Helical" evidence="6">
    <location>
        <begin position="171"/>
        <end position="191"/>
    </location>
</feature>
<evidence type="ECO:0000256" key="6">
    <source>
        <dbReference type="RuleBase" id="RU363077"/>
    </source>
</evidence>
<comment type="subcellular location">
    <subcellularLocation>
        <location evidence="1 6">Membrane</location>
        <topology evidence="1 6">Multi-pass membrane protein</topology>
    </subcellularLocation>
</comment>
<evidence type="ECO:0000313" key="8">
    <source>
        <dbReference type="EMBL" id="ERN18251.1"/>
    </source>
</evidence>
<keyword evidence="9" id="KW-1185">Reference proteome</keyword>
<dbReference type="AlphaFoldDB" id="U5CY23"/>
<feature type="transmembrane region" description="Helical" evidence="6">
    <location>
        <begin position="292"/>
        <end position="312"/>
    </location>
</feature>
<feature type="transmembrane region" description="Helical" evidence="6">
    <location>
        <begin position="120"/>
        <end position="138"/>
    </location>
</feature>
<feature type="transmembrane region" description="Helical" evidence="6">
    <location>
        <begin position="61"/>
        <end position="81"/>
    </location>
</feature>
<dbReference type="EMBL" id="KI392237">
    <property type="protein sequence ID" value="ERN18251.1"/>
    <property type="molecule type" value="Genomic_DNA"/>
</dbReference>
<dbReference type="GO" id="GO:0005886">
    <property type="term" value="C:plasma membrane"/>
    <property type="evidence" value="ECO:0000318"/>
    <property type="project" value="GO_Central"/>
</dbReference>
<evidence type="ECO:0000259" key="7">
    <source>
        <dbReference type="Pfam" id="PF00892"/>
    </source>
</evidence>
<keyword evidence="4 6" id="KW-1133">Transmembrane helix</keyword>
<name>U5CY23_AMBTC</name>
<feature type="domain" description="EamA" evidence="7">
    <location>
        <begin position="6"/>
        <end position="114"/>
    </location>
</feature>